<dbReference type="PANTHER" id="PTHR43235">
    <property type="entry name" value="GLUTAMINE AMIDOTRANSFERASE PB2B2.05-RELATED"/>
    <property type="match status" value="1"/>
</dbReference>
<dbReference type="GO" id="GO:0006598">
    <property type="term" value="P:polyamine catabolic process"/>
    <property type="evidence" value="ECO:0007669"/>
    <property type="project" value="TreeGrafter"/>
</dbReference>
<dbReference type="GO" id="GO:0033969">
    <property type="term" value="F:gamma-glutamyl-gamma-aminobutyrate hydrolase activity"/>
    <property type="evidence" value="ECO:0007669"/>
    <property type="project" value="UniProtKB-EC"/>
</dbReference>
<dbReference type="FunFam" id="3.40.50.880:FF:000030">
    <property type="entry name" value="Gamma-glutamyl-gamma-aminobutyrate hydrolase PuuD"/>
    <property type="match status" value="1"/>
</dbReference>
<keyword evidence="7" id="KW-1185">Reference proteome</keyword>
<evidence type="ECO:0000313" key="6">
    <source>
        <dbReference type="EMBL" id="NMM43753.1"/>
    </source>
</evidence>
<comment type="catalytic activity">
    <reaction evidence="2">
        <text>4-(gamma-L-glutamylamino)butanoate + H2O = 4-aminobutanoate + L-glutamate</text>
        <dbReference type="Rhea" id="RHEA:19737"/>
        <dbReference type="ChEBI" id="CHEBI:15377"/>
        <dbReference type="ChEBI" id="CHEBI:29985"/>
        <dbReference type="ChEBI" id="CHEBI:58800"/>
        <dbReference type="ChEBI" id="CHEBI:59888"/>
        <dbReference type="EC" id="3.5.1.94"/>
    </reaction>
</comment>
<organism evidence="6 7">
    <name type="scientific">Pacificispira spongiicola</name>
    <dbReference type="NCBI Taxonomy" id="2729598"/>
    <lineage>
        <taxon>Bacteria</taxon>
        <taxon>Pseudomonadati</taxon>
        <taxon>Pseudomonadota</taxon>
        <taxon>Alphaproteobacteria</taxon>
        <taxon>Rhodospirillales</taxon>
        <taxon>Rhodospirillaceae</taxon>
        <taxon>Pacificispira</taxon>
    </lineage>
</organism>
<dbReference type="Gene3D" id="3.40.50.880">
    <property type="match status" value="1"/>
</dbReference>
<keyword evidence="6" id="KW-0378">Hydrolase</keyword>
<dbReference type="AlphaFoldDB" id="A0A7Y0DY66"/>
<comment type="pathway">
    <text evidence="4">Amine and polyamine degradation; putrescine degradation; 4-aminobutanoate from putrescine: step 4/4.</text>
</comment>
<dbReference type="InterPro" id="IPR011697">
    <property type="entry name" value="Peptidase_C26"/>
</dbReference>
<evidence type="ECO:0000256" key="2">
    <source>
        <dbReference type="ARBA" id="ARBA00052718"/>
    </source>
</evidence>
<dbReference type="EMBL" id="JABBNT010000001">
    <property type="protein sequence ID" value="NMM43753.1"/>
    <property type="molecule type" value="Genomic_DNA"/>
</dbReference>
<dbReference type="PANTHER" id="PTHR43235:SF1">
    <property type="entry name" value="GLUTAMINE AMIDOTRANSFERASE PB2B2.05-RELATED"/>
    <property type="match status" value="1"/>
</dbReference>
<evidence type="ECO:0000313" key="7">
    <source>
        <dbReference type="Proteomes" id="UP000539372"/>
    </source>
</evidence>
<dbReference type="InterPro" id="IPR029062">
    <property type="entry name" value="Class_I_gatase-like"/>
</dbReference>
<name>A0A7Y0DY66_9PROT</name>
<comment type="similarity">
    <text evidence="1">Belongs to the peptidase C26 family.</text>
</comment>
<accession>A0A7Y0DY66</accession>
<dbReference type="Proteomes" id="UP000539372">
    <property type="component" value="Unassembled WGS sequence"/>
</dbReference>
<dbReference type="SUPFAM" id="SSF52317">
    <property type="entry name" value="Class I glutamine amidotransferase-like"/>
    <property type="match status" value="1"/>
</dbReference>
<evidence type="ECO:0000256" key="1">
    <source>
        <dbReference type="ARBA" id="ARBA00011083"/>
    </source>
</evidence>
<protein>
    <recommendedName>
        <fullName evidence="5">gamma-glutamyl-gamma-aminobutyrate hydrolase</fullName>
        <ecNumber evidence="5">3.5.1.94</ecNumber>
    </recommendedName>
</protein>
<proteinExistence type="inferred from homology"/>
<comment type="function">
    <text evidence="3">Involved in the breakdown of putrescine via hydrolysis of the gamma-glutamyl linkage of gamma-glutamyl-gamma-aminobutyrate.</text>
</comment>
<evidence type="ECO:0000256" key="3">
    <source>
        <dbReference type="ARBA" id="ARBA00055068"/>
    </source>
</evidence>
<dbReference type="GO" id="GO:0005829">
    <property type="term" value="C:cytosol"/>
    <property type="evidence" value="ECO:0007669"/>
    <property type="project" value="TreeGrafter"/>
</dbReference>
<dbReference type="Pfam" id="PF07722">
    <property type="entry name" value="Peptidase_C26"/>
    <property type="match status" value="1"/>
</dbReference>
<gene>
    <name evidence="6" type="ORF">HH303_04645</name>
</gene>
<dbReference type="InterPro" id="IPR044668">
    <property type="entry name" value="PuuD-like"/>
</dbReference>
<evidence type="ECO:0000256" key="5">
    <source>
        <dbReference type="ARBA" id="ARBA00066788"/>
    </source>
</evidence>
<sequence length="252" mass="27453">MTVPLIGVPCCIRKSDEGSLYHQIGHKYLSAVATASQAIPMAIPALPGEFDLDAMLDRLDGVFLTGSPSNVEPHHYDGPTFRPEVERDPMRDGVTLSLIRKAIERGIPLFGVCRGQQEVNVALGGTLHQHVVELPGKRDHRMRRDIPVQDRYDVAHPIDVKPGGMLENLVGRTGEVTVNSLHAQAIDRLADGLFVEAVSDDGIIESVSLPGSKGFMLCVQWHPEHPTALAWPLSQAMFKAFGDAARAFAANR</sequence>
<comment type="caution">
    <text evidence="6">The sequence shown here is derived from an EMBL/GenBank/DDBJ whole genome shotgun (WGS) entry which is preliminary data.</text>
</comment>
<evidence type="ECO:0000256" key="4">
    <source>
        <dbReference type="ARBA" id="ARBA00060634"/>
    </source>
</evidence>
<dbReference type="RefSeq" id="WP_169624003.1">
    <property type="nucleotide sequence ID" value="NZ_JABBNT010000001.1"/>
</dbReference>
<dbReference type="CDD" id="cd01745">
    <property type="entry name" value="GATase1_2"/>
    <property type="match status" value="1"/>
</dbReference>
<dbReference type="PROSITE" id="PS51273">
    <property type="entry name" value="GATASE_TYPE_1"/>
    <property type="match status" value="1"/>
</dbReference>
<dbReference type="EC" id="3.5.1.94" evidence="5"/>
<reference evidence="6 7" key="1">
    <citation type="submission" date="2020-04" db="EMBL/GenBank/DDBJ databases">
        <title>Rhodospirillaceae bacterium KN72 isolated from deep sea.</title>
        <authorList>
            <person name="Zhang D.-C."/>
        </authorList>
    </citation>
    <scope>NUCLEOTIDE SEQUENCE [LARGE SCALE GENOMIC DNA]</scope>
    <source>
        <strain evidence="6 7">KN72</strain>
    </source>
</reference>